<evidence type="ECO:0000313" key="3">
    <source>
        <dbReference type="EMBL" id="NLR24422.1"/>
    </source>
</evidence>
<dbReference type="EMBL" id="CP137578">
    <property type="protein sequence ID" value="WOX29265.1"/>
    <property type="molecule type" value="Genomic_DNA"/>
</dbReference>
<dbReference type="RefSeq" id="WP_193522666.1">
    <property type="nucleotide sequence ID" value="NZ_CBCSDF010000060.1"/>
</dbReference>
<dbReference type="Pfam" id="PF08929">
    <property type="entry name" value="PoNi_C"/>
    <property type="match status" value="1"/>
</dbReference>
<protein>
    <submittedName>
        <fullName evidence="3">DUF1911 domain-containing protein</fullName>
    </submittedName>
</protein>
<sequence>MQRDSLRDIDYYNDRVNFRVKVIEKKIQKVQPDSQFEAEVKMKGSFRLVSDSLYLLHQKYSRGDDLSEFKPLLLNMLTYRQWQKDYADALPDKEQVERIGWEEIREDYLEDHLKWLSFAFCLNMDKEYYLKVLSLIGNQGQDALFDKIAITLGDTNREIAADTLFKKRFDKLYKVVEGSPEQRPALAKAYLEAWYVLEGSPDYHLMDTDAYIGYWCWEIALVVKLFNIDDSSFIDHPYYPKDLVHWQEN</sequence>
<dbReference type="Proteomes" id="UP001304419">
    <property type="component" value="Chromosome 1"/>
</dbReference>
<evidence type="ECO:0000313" key="4">
    <source>
        <dbReference type="EMBL" id="WOX29265.1"/>
    </source>
</evidence>
<feature type="domain" description="PoNi C-terminal" evidence="2">
    <location>
        <begin position="141"/>
        <end position="243"/>
    </location>
</feature>
<evidence type="ECO:0000259" key="1">
    <source>
        <dbReference type="Pfam" id="PF08928"/>
    </source>
</evidence>
<dbReference type="EMBL" id="WEIA01000046">
    <property type="protein sequence ID" value="NLR24422.1"/>
    <property type="molecule type" value="Genomic_DNA"/>
</dbReference>
<proteinExistence type="predicted"/>
<evidence type="ECO:0000259" key="2">
    <source>
        <dbReference type="Pfam" id="PF08929"/>
    </source>
</evidence>
<organism evidence="3 5">
    <name type="scientific">Pseudoalteromonas maricaloris</name>
    <dbReference type="NCBI Taxonomy" id="184924"/>
    <lineage>
        <taxon>Bacteria</taxon>
        <taxon>Pseudomonadati</taxon>
        <taxon>Pseudomonadota</taxon>
        <taxon>Gammaproteobacteria</taxon>
        <taxon>Alteromonadales</taxon>
        <taxon>Pseudoalteromonadaceae</taxon>
        <taxon>Pseudoalteromonas</taxon>
    </lineage>
</organism>
<dbReference type="Pfam" id="PF08928">
    <property type="entry name" value="PoNi_N"/>
    <property type="match status" value="1"/>
</dbReference>
<dbReference type="AlphaFoldDB" id="A0A8I2H929"/>
<dbReference type="SUPFAM" id="SSF140731">
    <property type="entry name" value="PA2201 C-terminal domain-like"/>
    <property type="match status" value="1"/>
</dbReference>
<evidence type="ECO:0000313" key="6">
    <source>
        <dbReference type="Proteomes" id="UP001304419"/>
    </source>
</evidence>
<dbReference type="Proteomes" id="UP000646877">
    <property type="component" value="Unassembled WGS sequence"/>
</dbReference>
<reference evidence="3" key="1">
    <citation type="submission" date="2019-10" db="EMBL/GenBank/DDBJ databases">
        <authorList>
            <person name="Paulsen S."/>
        </authorList>
    </citation>
    <scope>NUCLEOTIDE SEQUENCE</scope>
    <source>
        <strain evidence="3">LMG 19692</strain>
    </source>
</reference>
<name>A0A8I2H929_9GAMM</name>
<keyword evidence="6" id="KW-1185">Reference proteome</keyword>
<dbReference type="InterPro" id="IPR015025">
    <property type="entry name" value="PoNi_C"/>
</dbReference>
<dbReference type="Gene3D" id="1.10.3920.10">
    <property type="entry name" value="PA2201 C-terminal domain-like"/>
    <property type="match status" value="1"/>
</dbReference>
<feature type="domain" description="PoNi N-terminal" evidence="1">
    <location>
        <begin position="3"/>
        <end position="128"/>
    </location>
</feature>
<gene>
    <name evidence="3" type="ORF">F9Y85_24600</name>
    <name evidence="4" type="ORF">R5H13_03040</name>
</gene>
<evidence type="ECO:0000313" key="5">
    <source>
        <dbReference type="Proteomes" id="UP000646877"/>
    </source>
</evidence>
<reference evidence="4 6" key="2">
    <citation type="submission" date="2023-10" db="EMBL/GenBank/DDBJ databases">
        <title>To unveil natural product biosynthetic capacity in Pseudoalteromonas.</title>
        <authorList>
            <person name="Wang J."/>
        </authorList>
    </citation>
    <scope>NUCLEOTIDE SEQUENCE [LARGE SCALE GENOMIC DNA]</scope>
    <source>
        <strain evidence="4 6">DSM 15914</strain>
    </source>
</reference>
<dbReference type="InterPro" id="IPR015024">
    <property type="entry name" value="PoNi_N"/>
</dbReference>
<accession>A0A8I2H929</accession>
<dbReference type="InterPro" id="IPR028983">
    <property type="entry name" value="PA2201-like_C"/>
</dbReference>